<gene>
    <name evidence="1" type="ORF">AN218_12520</name>
</gene>
<dbReference type="Proteomes" id="UP000176005">
    <property type="component" value="Unassembled WGS sequence"/>
</dbReference>
<reference evidence="1 2" key="1">
    <citation type="journal article" date="2016" name="Front. Microbiol.">
        <title>Comparative Genomics Analysis of Streptomyces Species Reveals Their Adaptation to the Marine Environment and Their Diversity at the Genomic Level.</title>
        <authorList>
            <person name="Tian X."/>
            <person name="Zhang Z."/>
            <person name="Yang T."/>
            <person name="Chen M."/>
            <person name="Li J."/>
            <person name="Chen F."/>
            <person name="Yang J."/>
            <person name="Li W."/>
            <person name="Zhang B."/>
            <person name="Zhang Z."/>
            <person name="Wu J."/>
            <person name="Zhang C."/>
            <person name="Long L."/>
            <person name="Xiao J."/>
        </authorList>
    </citation>
    <scope>NUCLEOTIDE SEQUENCE [LARGE SCALE GENOMIC DNA]</scope>
    <source>
        <strain evidence="1 2">SCSIO 10429</strain>
    </source>
</reference>
<sequence length="72" mass="7568">MITEMVAAAAHLERAVKRTEGPHVEVRTNGGAPDVALHGADVLAAAQRMRKSLDQLIAPYAEESADRSASAS</sequence>
<comment type="caution">
    <text evidence="1">The sequence shown here is derived from an EMBL/GenBank/DDBJ whole genome shotgun (WGS) entry which is preliminary data.</text>
</comment>
<evidence type="ECO:0000313" key="2">
    <source>
        <dbReference type="Proteomes" id="UP000176005"/>
    </source>
</evidence>
<name>A0A1E7L5X9_9ACTN</name>
<protein>
    <submittedName>
        <fullName evidence="1">Uncharacterized protein</fullName>
    </submittedName>
</protein>
<dbReference type="EMBL" id="LJGW01000218">
    <property type="protein sequence ID" value="OEV11521.1"/>
    <property type="molecule type" value="Genomic_DNA"/>
</dbReference>
<accession>A0A1E7L5X9</accession>
<keyword evidence="2" id="KW-1185">Reference proteome</keyword>
<evidence type="ECO:0000313" key="1">
    <source>
        <dbReference type="EMBL" id="OEV11521.1"/>
    </source>
</evidence>
<proteinExistence type="predicted"/>
<organism evidence="1 2">
    <name type="scientific">Streptomyces nanshensis</name>
    <dbReference type="NCBI Taxonomy" id="518642"/>
    <lineage>
        <taxon>Bacteria</taxon>
        <taxon>Bacillati</taxon>
        <taxon>Actinomycetota</taxon>
        <taxon>Actinomycetes</taxon>
        <taxon>Kitasatosporales</taxon>
        <taxon>Streptomycetaceae</taxon>
        <taxon>Streptomyces</taxon>
    </lineage>
</organism>
<dbReference type="AlphaFoldDB" id="A0A1E7L5X9"/>